<sequence length="958" mass="108850">MGGARRWILKIHGFVRQSEEEERRGRKKGLKVLRGAGSALLITGRHGSYDREARSSVQNEHGQIHVLSNEVTITKMASPINALWVDPEKVRTAPVTLADLRFAKNLTLSYSQYAAVAMNKKRELSDSDCDDSQSERDPTMSLMQTVTSYTKSILSFFGIANTPDEAVYTYTEHLGSKRRRVVTYDPAMATPPSPLATKYSVPGAWPVTSEAPSVLTPENAQAAWDVASEGERKRKVTSADNRPYWAKNALPPHFPYRDLDQMLEHKYLRSNDANQWDAANYANYKPTVQYNSTRVSGPEKDKELPAVLNPIYLNTPDKKARFEAYPWQCETKTYERVLDANSYRPFTNVRKYANPVSPAIPTTLGEITEKIQYWKSIRERRDYDRTHPGVLHYRQQTKVGISCRRPKGYPDLTGNSPNAYRHGQNRPVTSVLKTSHANYRAFEPHLKGETPKRNVYTPTTPAAKTAPAGDEMDDICMMDVDTEAPRARGVHWPATSHITGKLHQPTKLFYKNESITSMPPNKFRKYRNSTPPVDDSILSDDTPKRYFGHEQDLEPTYTSNESALEKEADELEALIKQKEEAFLRQVSLWKNPEEGGDMDESPSRSAIMRWSFEHCRRQVKKKTHLTELRASIATRHEHERQVRAAAAAKKAEEERRVQELLAKKAEELRKAKDEEARAFQKAISLIKPLSDEWSAKVDAAMATRNKGQIVIPKHNISRHDLGSILPQRGVDHSQWLNDQIVNSSLQQMVDHAHALENHDTKTKPALYWAANSNWLNTVLKSQKTRDGETYSDGITRWLGKRNVKLQGKNFLEAKLILLPICSGSHWTLVVIKPKERIMEYLDSLSGGNVDQSKIRAAISFVRNELGKDFDQDEWEFRFGQSPQQSNGVDCGAFVIMNAMATIRGFTPSVWVRSSEMLTARRMIVAQLMNGGYTGEFEWKEKTLEMPESFKEKLGGRSL</sequence>
<evidence type="ECO:0000313" key="9">
    <source>
        <dbReference type="Proteomes" id="UP000490939"/>
    </source>
</evidence>
<accession>A0A8H3UTV0</accession>
<organism evidence="8 9">
    <name type="scientific">Venturia inaequalis</name>
    <name type="common">Apple scab fungus</name>
    <dbReference type="NCBI Taxonomy" id="5025"/>
    <lineage>
        <taxon>Eukaryota</taxon>
        <taxon>Fungi</taxon>
        <taxon>Dikarya</taxon>
        <taxon>Ascomycota</taxon>
        <taxon>Pezizomycotina</taxon>
        <taxon>Dothideomycetes</taxon>
        <taxon>Pleosporomycetidae</taxon>
        <taxon>Venturiales</taxon>
        <taxon>Venturiaceae</taxon>
        <taxon>Venturia</taxon>
    </lineage>
</organism>
<dbReference type="InterPro" id="IPR038765">
    <property type="entry name" value="Papain-like_cys_pep_sf"/>
</dbReference>
<dbReference type="AlphaFoldDB" id="A0A8H3UTV0"/>
<feature type="compositionally biased region" description="Low complexity" evidence="6">
    <location>
        <begin position="457"/>
        <end position="468"/>
    </location>
</feature>
<dbReference type="Pfam" id="PF02902">
    <property type="entry name" value="Peptidase_C48"/>
    <property type="match status" value="1"/>
</dbReference>
<feature type="region of interest" description="Disordered" evidence="6">
    <location>
        <begin position="520"/>
        <end position="540"/>
    </location>
</feature>
<dbReference type="GO" id="GO:0006508">
    <property type="term" value="P:proteolysis"/>
    <property type="evidence" value="ECO:0007669"/>
    <property type="project" value="UniProtKB-KW"/>
</dbReference>
<evidence type="ECO:0000313" key="8">
    <source>
        <dbReference type="EMBL" id="KAE9975568.1"/>
    </source>
</evidence>
<dbReference type="GO" id="GO:0005634">
    <property type="term" value="C:nucleus"/>
    <property type="evidence" value="ECO:0007669"/>
    <property type="project" value="TreeGrafter"/>
</dbReference>
<keyword evidence="4" id="KW-0788">Thiol protease</keyword>
<name>A0A8H3UTV0_VENIN</name>
<keyword evidence="9" id="KW-1185">Reference proteome</keyword>
<evidence type="ECO:0000256" key="4">
    <source>
        <dbReference type="ARBA" id="ARBA00022807"/>
    </source>
</evidence>
<dbReference type="Gene3D" id="3.40.395.10">
    <property type="entry name" value="Adenoviral Proteinase, Chain A"/>
    <property type="match status" value="1"/>
</dbReference>
<feature type="domain" description="Ubiquitin-like protease family profile" evidence="7">
    <location>
        <begin position="714"/>
        <end position="901"/>
    </location>
</feature>
<dbReference type="PANTHER" id="PTHR12606:SF141">
    <property type="entry name" value="GH15225P-RELATED"/>
    <property type="match status" value="1"/>
</dbReference>
<dbReference type="SUPFAM" id="SSF54001">
    <property type="entry name" value="Cysteine proteinases"/>
    <property type="match status" value="1"/>
</dbReference>
<dbReference type="GO" id="GO:0016929">
    <property type="term" value="F:deSUMOylase activity"/>
    <property type="evidence" value="ECO:0007669"/>
    <property type="project" value="TreeGrafter"/>
</dbReference>
<reference evidence="8 9" key="1">
    <citation type="submission" date="2019-07" db="EMBL/GenBank/DDBJ databases">
        <title>Venturia inaequalis Genome Resource.</title>
        <authorList>
            <person name="Lichtner F.J."/>
        </authorList>
    </citation>
    <scope>NUCLEOTIDE SEQUENCE [LARGE SCALE GENOMIC DNA]</scope>
    <source>
        <strain evidence="8 9">DMI_063113</strain>
    </source>
</reference>
<evidence type="ECO:0000256" key="1">
    <source>
        <dbReference type="ARBA" id="ARBA00005234"/>
    </source>
</evidence>
<feature type="region of interest" description="Disordered" evidence="6">
    <location>
        <begin position="449"/>
        <end position="469"/>
    </location>
</feature>
<dbReference type="EMBL" id="WNWR01000525">
    <property type="protein sequence ID" value="KAE9975568.1"/>
    <property type="molecule type" value="Genomic_DNA"/>
</dbReference>
<dbReference type="GO" id="GO:0016926">
    <property type="term" value="P:protein desumoylation"/>
    <property type="evidence" value="ECO:0007669"/>
    <property type="project" value="TreeGrafter"/>
</dbReference>
<dbReference type="PROSITE" id="PS50600">
    <property type="entry name" value="ULP_PROTEASE"/>
    <property type="match status" value="1"/>
</dbReference>
<evidence type="ECO:0000256" key="3">
    <source>
        <dbReference type="ARBA" id="ARBA00022801"/>
    </source>
</evidence>
<dbReference type="Proteomes" id="UP000490939">
    <property type="component" value="Unassembled WGS sequence"/>
</dbReference>
<keyword evidence="3" id="KW-0378">Hydrolase</keyword>
<evidence type="ECO:0000256" key="6">
    <source>
        <dbReference type="SAM" id="MobiDB-lite"/>
    </source>
</evidence>
<dbReference type="InterPro" id="IPR003653">
    <property type="entry name" value="Peptidase_C48_C"/>
</dbReference>
<dbReference type="PANTHER" id="PTHR12606">
    <property type="entry name" value="SENTRIN/SUMO-SPECIFIC PROTEASE"/>
    <property type="match status" value="1"/>
</dbReference>
<evidence type="ECO:0000256" key="2">
    <source>
        <dbReference type="ARBA" id="ARBA00022670"/>
    </source>
</evidence>
<gene>
    <name evidence="8" type="ORF">EG327_008421</name>
</gene>
<evidence type="ECO:0000259" key="7">
    <source>
        <dbReference type="PROSITE" id="PS50600"/>
    </source>
</evidence>
<proteinExistence type="inferred from homology"/>
<keyword evidence="5" id="KW-0175">Coiled coil</keyword>
<feature type="coiled-coil region" evidence="5">
    <location>
        <begin position="635"/>
        <end position="682"/>
    </location>
</feature>
<keyword evidence="2" id="KW-0645">Protease</keyword>
<protein>
    <recommendedName>
        <fullName evidence="7">Ubiquitin-like protease family profile domain-containing protein</fullName>
    </recommendedName>
</protein>
<evidence type="ECO:0000256" key="5">
    <source>
        <dbReference type="SAM" id="Coils"/>
    </source>
</evidence>
<comment type="similarity">
    <text evidence="1">Belongs to the peptidase C48 family.</text>
</comment>
<comment type="caution">
    <text evidence="8">The sequence shown here is derived from an EMBL/GenBank/DDBJ whole genome shotgun (WGS) entry which is preliminary data.</text>
</comment>